<name>A0A0B6YIV7_9EUPU</name>
<gene>
    <name evidence="1" type="primary">ORF26772</name>
</gene>
<proteinExistence type="predicted"/>
<sequence length="67" mass="7998">SDEDISYNFSKENELKQQLLETEHFHESPHYQPVVELPTESVKREEFHTSLYNQPHVDLITEAVERE</sequence>
<reference evidence="1" key="1">
    <citation type="submission" date="2014-12" db="EMBL/GenBank/DDBJ databases">
        <title>Insight into the proteome of Arion vulgaris.</title>
        <authorList>
            <person name="Aradska J."/>
            <person name="Bulat T."/>
            <person name="Smidak R."/>
            <person name="Sarate P."/>
            <person name="Gangsoo J."/>
            <person name="Sialana F."/>
            <person name="Bilban M."/>
            <person name="Lubec G."/>
        </authorList>
    </citation>
    <scope>NUCLEOTIDE SEQUENCE</scope>
    <source>
        <tissue evidence="1">Skin</tissue>
    </source>
</reference>
<feature type="non-terminal residue" evidence="1">
    <location>
        <position position="67"/>
    </location>
</feature>
<dbReference type="AlphaFoldDB" id="A0A0B6YIV7"/>
<protein>
    <submittedName>
        <fullName evidence="1">Uncharacterized protein</fullName>
    </submittedName>
</protein>
<feature type="non-terminal residue" evidence="1">
    <location>
        <position position="1"/>
    </location>
</feature>
<dbReference type="EMBL" id="HACG01009224">
    <property type="protein sequence ID" value="CEK56089.1"/>
    <property type="molecule type" value="Transcribed_RNA"/>
</dbReference>
<organism evidence="1">
    <name type="scientific">Arion vulgaris</name>
    <dbReference type="NCBI Taxonomy" id="1028688"/>
    <lineage>
        <taxon>Eukaryota</taxon>
        <taxon>Metazoa</taxon>
        <taxon>Spiralia</taxon>
        <taxon>Lophotrochozoa</taxon>
        <taxon>Mollusca</taxon>
        <taxon>Gastropoda</taxon>
        <taxon>Heterobranchia</taxon>
        <taxon>Euthyneura</taxon>
        <taxon>Panpulmonata</taxon>
        <taxon>Eupulmonata</taxon>
        <taxon>Stylommatophora</taxon>
        <taxon>Helicina</taxon>
        <taxon>Arionoidea</taxon>
        <taxon>Arionidae</taxon>
        <taxon>Arion</taxon>
    </lineage>
</organism>
<evidence type="ECO:0000313" key="1">
    <source>
        <dbReference type="EMBL" id="CEK56089.1"/>
    </source>
</evidence>
<accession>A0A0B6YIV7</accession>